<keyword evidence="2" id="KW-1185">Reference proteome</keyword>
<organism evidence="1 2">
    <name type="scientific">Multifurca ochricompacta</name>
    <dbReference type="NCBI Taxonomy" id="376703"/>
    <lineage>
        <taxon>Eukaryota</taxon>
        <taxon>Fungi</taxon>
        <taxon>Dikarya</taxon>
        <taxon>Basidiomycota</taxon>
        <taxon>Agaricomycotina</taxon>
        <taxon>Agaricomycetes</taxon>
        <taxon>Russulales</taxon>
        <taxon>Russulaceae</taxon>
        <taxon>Multifurca</taxon>
    </lineage>
</organism>
<comment type="caution">
    <text evidence="1">The sequence shown here is derived from an EMBL/GenBank/DDBJ whole genome shotgun (WGS) entry which is preliminary data.</text>
</comment>
<proteinExistence type="predicted"/>
<protein>
    <submittedName>
        <fullName evidence="1">Uncharacterized protein</fullName>
    </submittedName>
</protein>
<name>A0AAD4QKP8_9AGAM</name>
<evidence type="ECO:0000313" key="2">
    <source>
        <dbReference type="Proteomes" id="UP001203297"/>
    </source>
</evidence>
<dbReference type="AlphaFoldDB" id="A0AAD4QKP8"/>
<accession>A0AAD4QKP8</accession>
<dbReference type="Proteomes" id="UP001203297">
    <property type="component" value="Unassembled WGS sequence"/>
</dbReference>
<dbReference type="EMBL" id="WTXG01000066">
    <property type="protein sequence ID" value="KAI0294876.1"/>
    <property type="molecule type" value="Genomic_DNA"/>
</dbReference>
<evidence type="ECO:0000313" key="1">
    <source>
        <dbReference type="EMBL" id="KAI0294876.1"/>
    </source>
</evidence>
<reference evidence="1" key="1">
    <citation type="journal article" date="2022" name="New Phytol.">
        <title>Evolutionary transition to the ectomycorrhizal habit in the genomes of a hyperdiverse lineage of mushroom-forming fungi.</title>
        <authorList>
            <person name="Looney B."/>
            <person name="Miyauchi S."/>
            <person name="Morin E."/>
            <person name="Drula E."/>
            <person name="Courty P.E."/>
            <person name="Kohler A."/>
            <person name="Kuo A."/>
            <person name="LaButti K."/>
            <person name="Pangilinan J."/>
            <person name="Lipzen A."/>
            <person name="Riley R."/>
            <person name="Andreopoulos W."/>
            <person name="He G."/>
            <person name="Johnson J."/>
            <person name="Nolan M."/>
            <person name="Tritt A."/>
            <person name="Barry K.W."/>
            <person name="Grigoriev I.V."/>
            <person name="Nagy L.G."/>
            <person name="Hibbett D."/>
            <person name="Henrissat B."/>
            <person name="Matheny P.B."/>
            <person name="Labbe J."/>
            <person name="Martin F.M."/>
        </authorList>
    </citation>
    <scope>NUCLEOTIDE SEQUENCE</scope>
    <source>
        <strain evidence="1">BPL690</strain>
    </source>
</reference>
<gene>
    <name evidence="1" type="ORF">B0F90DRAFT_1218617</name>
</gene>
<sequence>MEERPTSLCFVVFFFFHSRGGSQSASLSSLSPLASIGLSHTIFNISSHLSPRFPLLPTPHSFFFNVCMDPHNNKYTSKVFRSWVVLAVFYIHHIHIHIHVFSFFFNSIGTLNHILCTSQPLGPPTLFLAAWRLIRPFRPFGLALERQLNSISVMVQGPYGNLCVYAYTYNI</sequence>